<dbReference type="InterPro" id="IPR023346">
    <property type="entry name" value="Lysozyme-like_dom_sf"/>
</dbReference>
<dbReference type="SUPFAM" id="SSF53955">
    <property type="entry name" value="Lysozyme-like"/>
    <property type="match status" value="1"/>
</dbReference>
<feature type="domain" description="Transglycosylase SLT" evidence="3">
    <location>
        <begin position="196"/>
        <end position="253"/>
    </location>
</feature>
<dbReference type="Pfam" id="PF13406">
    <property type="entry name" value="SLT_2"/>
    <property type="match status" value="1"/>
</dbReference>
<feature type="non-terminal residue" evidence="4">
    <location>
        <position position="1"/>
    </location>
</feature>
<sequence>VHIGGRRGARPVDAAAGNRAPRLTRTPAFGVAVIAPLVLAGAVSGAPPPQLHGKSPIPSVHAVITPVAAVSPTVPDLSGPVVIAIDRAPTAFHIGSATTSAPPPPMIVNTPGALGIPTIALSAYRSAEMKMAAEAPGCGVSWNLLAGIGRIESGHAGNGAVDARGTAVVPIYGPALDGTLPGNETIISSSAGSRVTYARAMGPMQFLPGTWARYASDGKGDGTADPQNIFDATLAAARYLCSGGLNLRDPAGVMAAILRYNNSTPYAQNVLGWAAAYATGVVPVDLPAITGPPPPLGSSHDEHPEGLGPGLPMNINGLSINDPMARMPLIDLNTPQPTGAPPMFPWMAPATPPPAQGHMPGCTLICIGSQGPPPADPAPPWGAQPFAPLRARGPAAASGPGGRPARRRGPGTASPAGDTTQGLAGAQAREPGPGGPRSGALPGRLTPPASWPKAGPPTLGGDVRS</sequence>
<dbReference type="GO" id="GO:0009253">
    <property type="term" value="P:peptidoglycan catabolic process"/>
    <property type="evidence" value="ECO:0007669"/>
    <property type="project" value="TreeGrafter"/>
</dbReference>
<evidence type="ECO:0000313" key="4">
    <source>
        <dbReference type="EMBL" id="SPM41372.1"/>
    </source>
</evidence>
<reference evidence="4 5" key="1">
    <citation type="submission" date="2017-01" db="EMBL/GenBank/DDBJ databases">
        <authorList>
            <consortium name="Urmite Genomes"/>
        </authorList>
    </citation>
    <scope>NUCLEOTIDE SEQUENCE [LARGE SCALE GENOMIC DNA]</scope>
    <source>
        <strain evidence="4 5">AB215</strain>
    </source>
</reference>
<protein>
    <recommendedName>
        <fullName evidence="3">Transglycosylase SLT domain-containing protein</fullName>
    </recommendedName>
</protein>
<dbReference type="Proteomes" id="UP000240424">
    <property type="component" value="Unassembled WGS sequence"/>
</dbReference>
<dbReference type="InterPro" id="IPR001827">
    <property type="entry name" value="Homeobox_Antennapedia_CS"/>
</dbReference>
<dbReference type="PROSITE" id="PS00032">
    <property type="entry name" value="ANTENNAPEDIA"/>
    <property type="match status" value="1"/>
</dbReference>
<accession>A0A2U3PCB1</accession>
<keyword evidence="5" id="KW-1185">Reference proteome</keyword>
<dbReference type="EMBL" id="FUEZ01000004">
    <property type="protein sequence ID" value="SPM41372.1"/>
    <property type="molecule type" value="Genomic_DNA"/>
</dbReference>
<dbReference type="InterPro" id="IPR043426">
    <property type="entry name" value="MltB-like"/>
</dbReference>
<evidence type="ECO:0000313" key="5">
    <source>
        <dbReference type="Proteomes" id="UP000240424"/>
    </source>
</evidence>
<organism evidence="4 5">
    <name type="scientific">Mycobacterium numidiamassiliense</name>
    <dbReference type="NCBI Taxonomy" id="1841861"/>
    <lineage>
        <taxon>Bacteria</taxon>
        <taxon>Bacillati</taxon>
        <taxon>Actinomycetota</taxon>
        <taxon>Actinomycetes</taxon>
        <taxon>Mycobacteriales</taxon>
        <taxon>Mycobacteriaceae</taxon>
        <taxon>Mycobacterium</taxon>
    </lineage>
</organism>
<dbReference type="STRING" id="1841861.GCA_900157365_01896"/>
<dbReference type="GO" id="GO:0003677">
    <property type="term" value="F:DNA binding"/>
    <property type="evidence" value="ECO:0007669"/>
    <property type="project" value="InterPro"/>
</dbReference>
<evidence type="ECO:0000256" key="2">
    <source>
        <dbReference type="SAM" id="MobiDB-lite"/>
    </source>
</evidence>
<feature type="compositionally biased region" description="Low complexity" evidence="2">
    <location>
        <begin position="383"/>
        <end position="398"/>
    </location>
</feature>
<dbReference type="CDD" id="cd13399">
    <property type="entry name" value="Slt35-like"/>
    <property type="match status" value="1"/>
</dbReference>
<name>A0A2U3PCB1_9MYCO</name>
<dbReference type="PANTHER" id="PTHR30163">
    <property type="entry name" value="MEMBRANE-BOUND LYTIC MUREIN TRANSGLYCOSYLASE B"/>
    <property type="match status" value="1"/>
</dbReference>
<dbReference type="AlphaFoldDB" id="A0A2U3PCB1"/>
<dbReference type="GO" id="GO:0008933">
    <property type="term" value="F:peptidoglycan lytic transglycosylase activity"/>
    <property type="evidence" value="ECO:0007669"/>
    <property type="project" value="TreeGrafter"/>
</dbReference>
<dbReference type="GO" id="GO:0003700">
    <property type="term" value="F:DNA-binding transcription factor activity"/>
    <property type="evidence" value="ECO:0007669"/>
    <property type="project" value="InterPro"/>
</dbReference>
<keyword evidence="1" id="KW-0217">Developmental protein</keyword>
<dbReference type="PANTHER" id="PTHR30163:SF8">
    <property type="entry name" value="LYTIC MUREIN TRANSGLYCOSYLASE"/>
    <property type="match status" value="1"/>
</dbReference>
<dbReference type="Gene3D" id="1.10.530.10">
    <property type="match status" value="1"/>
</dbReference>
<evidence type="ECO:0000256" key="1">
    <source>
        <dbReference type="ARBA" id="ARBA00022473"/>
    </source>
</evidence>
<proteinExistence type="predicted"/>
<dbReference type="InterPro" id="IPR031304">
    <property type="entry name" value="SLT_2"/>
</dbReference>
<feature type="region of interest" description="Disordered" evidence="2">
    <location>
        <begin position="362"/>
        <end position="465"/>
    </location>
</feature>
<gene>
    <name evidence="4" type="ORF">MNAB215_3577</name>
</gene>
<feature type="compositionally biased region" description="Pro residues" evidence="2">
    <location>
        <begin position="371"/>
        <end position="382"/>
    </location>
</feature>
<evidence type="ECO:0000259" key="3">
    <source>
        <dbReference type="Pfam" id="PF13406"/>
    </source>
</evidence>